<keyword evidence="4 5" id="KW-0472">Membrane</keyword>
<feature type="transmembrane region" description="Helical" evidence="5">
    <location>
        <begin position="379"/>
        <end position="398"/>
    </location>
</feature>
<gene>
    <name evidence="7" type="ORF">MHEC_34920</name>
</gene>
<dbReference type="Proteomes" id="UP000595446">
    <property type="component" value="Chromosome"/>
</dbReference>
<evidence type="ECO:0000313" key="7">
    <source>
        <dbReference type="EMBL" id="BCO37059.1"/>
    </source>
</evidence>
<feature type="transmembrane region" description="Helical" evidence="5">
    <location>
        <begin position="79"/>
        <end position="98"/>
    </location>
</feature>
<feature type="transmembrane region" description="Helical" evidence="5">
    <location>
        <begin position="348"/>
        <end position="373"/>
    </location>
</feature>
<keyword evidence="2 5" id="KW-0812">Transmembrane</keyword>
<accession>A0A7R7GW91</accession>
<reference evidence="7 8" key="1">
    <citation type="submission" date="2020-12" db="EMBL/GenBank/DDBJ databases">
        <title>Complete genome sequence of Mycobacterium heckeshornense JCM 15655T, closely related to a pathogenic non-tuberculous mycobacterial species Mycobacterium xenopi.</title>
        <authorList>
            <person name="Yoshida M."/>
            <person name="Fukano H."/>
            <person name="Asakura T."/>
            <person name="Suzuki M."/>
            <person name="Hoshino Y."/>
        </authorList>
    </citation>
    <scope>NUCLEOTIDE SEQUENCE [LARGE SCALE GENOMIC DNA]</scope>
    <source>
        <strain evidence="7 8">JCM 15655</strain>
    </source>
</reference>
<dbReference type="PANTHER" id="PTHR23539:SF1">
    <property type="entry name" value="MAJOR FACILITATOR SUPERFAMILY (MFS) PROFILE DOMAIN-CONTAINING PROTEIN"/>
    <property type="match status" value="1"/>
</dbReference>
<sequence>MSTTAEALQRRTSCALDVLNFSLGGVREGLGPYLSIYLLLAHHWDQASIGFVLMVFTGVGILAQTPIGALVDRTSAKRALMVAAAIAISLASLAMPLVPGIYRISVLQAVVGIACAIFTPALAAITLGVVGVRLFAKRIGRNESFNHAGNAAAAAVAGGLAYLFGPPVVFWLLAGVAAISVIATLRIPADAIDHAVARGMRSAAGEQQRQPSRLAALLHNRRLATFAVAIVLFHFANAAMLPLVGQELALNNKHVGTTLMAACIVAAQAVMVPVAFLTGARADRWGRKPIFVVAFAVLTLRGFLFALSGDSHWLVGVQLLDGVGAGIFGALFPLVVSDVTQGTGRYNVSLAAVITAWGIGASLSNLVAGMIVVAYGYQAAFVSLGTIAAAGFALYLLAMPETRPAAEPLGVEVGAAPDGHRTGDRISRNLQTSVEKSDNTCHLGPA</sequence>
<feature type="transmembrane region" description="Helical" evidence="5">
    <location>
        <begin position="47"/>
        <end position="67"/>
    </location>
</feature>
<evidence type="ECO:0000256" key="4">
    <source>
        <dbReference type="ARBA" id="ARBA00023136"/>
    </source>
</evidence>
<evidence type="ECO:0000259" key="6">
    <source>
        <dbReference type="PROSITE" id="PS50850"/>
    </source>
</evidence>
<name>A0A7R7GW91_9MYCO</name>
<dbReference type="AlphaFoldDB" id="A0A7R7GW91"/>
<feature type="transmembrane region" description="Helical" evidence="5">
    <location>
        <begin position="110"/>
        <end position="136"/>
    </location>
</feature>
<evidence type="ECO:0000256" key="1">
    <source>
        <dbReference type="ARBA" id="ARBA00004651"/>
    </source>
</evidence>
<feature type="transmembrane region" description="Helical" evidence="5">
    <location>
        <begin position="313"/>
        <end position="336"/>
    </location>
</feature>
<evidence type="ECO:0000256" key="3">
    <source>
        <dbReference type="ARBA" id="ARBA00022989"/>
    </source>
</evidence>
<dbReference type="GO" id="GO:0005886">
    <property type="term" value="C:plasma membrane"/>
    <property type="evidence" value="ECO:0007669"/>
    <property type="project" value="UniProtKB-SubCell"/>
</dbReference>
<dbReference type="Gene3D" id="1.20.1250.20">
    <property type="entry name" value="MFS general substrate transporter like domains"/>
    <property type="match status" value="2"/>
</dbReference>
<dbReference type="PROSITE" id="PS50850">
    <property type="entry name" value="MFS"/>
    <property type="match status" value="1"/>
</dbReference>
<feature type="transmembrane region" description="Helical" evidence="5">
    <location>
        <begin position="148"/>
        <end position="164"/>
    </location>
</feature>
<protein>
    <submittedName>
        <fullName evidence="7">Putative MFS-type transporter</fullName>
    </submittedName>
</protein>
<feature type="domain" description="Major facilitator superfamily (MFS) profile" evidence="6">
    <location>
        <begin position="213"/>
        <end position="446"/>
    </location>
</feature>
<dbReference type="RefSeq" id="WP_235434762.1">
    <property type="nucleotide sequence ID" value="NZ_AP024237.1"/>
</dbReference>
<organism evidence="7 8">
    <name type="scientific">Mycobacterium heckeshornense</name>
    <dbReference type="NCBI Taxonomy" id="110505"/>
    <lineage>
        <taxon>Bacteria</taxon>
        <taxon>Bacillati</taxon>
        <taxon>Actinomycetota</taxon>
        <taxon>Actinomycetes</taxon>
        <taxon>Mycobacteriales</taxon>
        <taxon>Mycobacteriaceae</taxon>
        <taxon>Mycobacterium</taxon>
    </lineage>
</organism>
<evidence type="ECO:0000256" key="5">
    <source>
        <dbReference type="SAM" id="Phobius"/>
    </source>
</evidence>
<dbReference type="EMBL" id="AP024237">
    <property type="protein sequence ID" value="BCO37059.1"/>
    <property type="molecule type" value="Genomic_DNA"/>
</dbReference>
<dbReference type="SUPFAM" id="SSF103473">
    <property type="entry name" value="MFS general substrate transporter"/>
    <property type="match status" value="1"/>
</dbReference>
<feature type="transmembrane region" description="Helical" evidence="5">
    <location>
        <begin position="256"/>
        <end position="277"/>
    </location>
</feature>
<feature type="transmembrane region" description="Helical" evidence="5">
    <location>
        <begin position="223"/>
        <end position="244"/>
    </location>
</feature>
<feature type="transmembrane region" description="Helical" evidence="5">
    <location>
        <begin position="289"/>
        <end position="307"/>
    </location>
</feature>
<dbReference type="GO" id="GO:0022857">
    <property type="term" value="F:transmembrane transporter activity"/>
    <property type="evidence" value="ECO:0007669"/>
    <property type="project" value="InterPro"/>
</dbReference>
<dbReference type="PANTHER" id="PTHR23539">
    <property type="entry name" value="MFS TRANSPORTER"/>
    <property type="match status" value="1"/>
</dbReference>
<keyword evidence="3 5" id="KW-1133">Transmembrane helix</keyword>
<dbReference type="Pfam" id="PF07690">
    <property type="entry name" value="MFS_1"/>
    <property type="match status" value="1"/>
</dbReference>
<dbReference type="InterPro" id="IPR011701">
    <property type="entry name" value="MFS"/>
</dbReference>
<evidence type="ECO:0000313" key="8">
    <source>
        <dbReference type="Proteomes" id="UP000595446"/>
    </source>
</evidence>
<evidence type="ECO:0000256" key="2">
    <source>
        <dbReference type="ARBA" id="ARBA00022692"/>
    </source>
</evidence>
<keyword evidence="8" id="KW-1185">Reference proteome</keyword>
<comment type="subcellular location">
    <subcellularLocation>
        <location evidence="1">Cell membrane</location>
        <topology evidence="1">Multi-pass membrane protein</topology>
    </subcellularLocation>
</comment>
<dbReference type="InterPro" id="IPR020846">
    <property type="entry name" value="MFS_dom"/>
</dbReference>
<dbReference type="InterPro" id="IPR036259">
    <property type="entry name" value="MFS_trans_sf"/>
</dbReference>
<proteinExistence type="predicted"/>